<dbReference type="AlphaFoldDB" id="A0A0C2WU88"/>
<evidence type="ECO:0000313" key="2">
    <source>
        <dbReference type="EMBL" id="KIM29718.1"/>
    </source>
</evidence>
<evidence type="ECO:0000256" key="1">
    <source>
        <dbReference type="SAM" id="MobiDB-lite"/>
    </source>
</evidence>
<feature type="compositionally biased region" description="Acidic residues" evidence="1">
    <location>
        <begin position="141"/>
        <end position="163"/>
    </location>
</feature>
<dbReference type="HOGENOM" id="CLU_783387_0_0_1"/>
<protein>
    <submittedName>
        <fullName evidence="2">Uncharacterized protein</fullName>
    </submittedName>
</protein>
<feature type="compositionally biased region" description="Low complexity" evidence="1">
    <location>
        <begin position="47"/>
        <end position="62"/>
    </location>
</feature>
<dbReference type="Proteomes" id="UP000054097">
    <property type="component" value="Unassembled WGS sequence"/>
</dbReference>
<reference evidence="3" key="2">
    <citation type="submission" date="2015-01" db="EMBL/GenBank/DDBJ databases">
        <title>Evolutionary Origins and Diversification of the Mycorrhizal Mutualists.</title>
        <authorList>
            <consortium name="DOE Joint Genome Institute"/>
            <consortium name="Mycorrhizal Genomics Consortium"/>
            <person name="Kohler A."/>
            <person name="Kuo A."/>
            <person name="Nagy L.G."/>
            <person name="Floudas D."/>
            <person name="Copeland A."/>
            <person name="Barry K.W."/>
            <person name="Cichocki N."/>
            <person name="Veneault-Fourrey C."/>
            <person name="LaButti K."/>
            <person name="Lindquist E.A."/>
            <person name="Lipzen A."/>
            <person name="Lundell T."/>
            <person name="Morin E."/>
            <person name="Murat C."/>
            <person name="Riley R."/>
            <person name="Ohm R."/>
            <person name="Sun H."/>
            <person name="Tunlid A."/>
            <person name="Henrissat B."/>
            <person name="Grigoriev I.V."/>
            <person name="Hibbett D.S."/>
            <person name="Martin F."/>
        </authorList>
    </citation>
    <scope>NUCLEOTIDE SEQUENCE [LARGE SCALE GENOMIC DNA]</scope>
    <source>
        <strain evidence="3">MAFF 305830</strain>
    </source>
</reference>
<proteinExistence type="predicted"/>
<organism evidence="2 3">
    <name type="scientific">Serendipita vermifera MAFF 305830</name>
    <dbReference type="NCBI Taxonomy" id="933852"/>
    <lineage>
        <taxon>Eukaryota</taxon>
        <taxon>Fungi</taxon>
        <taxon>Dikarya</taxon>
        <taxon>Basidiomycota</taxon>
        <taxon>Agaricomycotina</taxon>
        <taxon>Agaricomycetes</taxon>
        <taxon>Sebacinales</taxon>
        <taxon>Serendipitaceae</taxon>
        <taxon>Serendipita</taxon>
    </lineage>
</organism>
<reference evidence="2 3" key="1">
    <citation type="submission" date="2014-04" db="EMBL/GenBank/DDBJ databases">
        <authorList>
            <consortium name="DOE Joint Genome Institute"/>
            <person name="Kuo A."/>
            <person name="Zuccaro A."/>
            <person name="Kohler A."/>
            <person name="Nagy L.G."/>
            <person name="Floudas D."/>
            <person name="Copeland A."/>
            <person name="Barry K.W."/>
            <person name="Cichocki N."/>
            <person name="Veneault-Fourrey C."/>
            <person name="LaButti K."/>
            <person name="Lindquist E.A."/>
            <person name="Lipzen A."/>
            <person name="Lundell T."/>
            <person name="Morin E."/>
            <person name="Murat C."/>
            <person name="Sun H."/>
            <person name="Tunlid A."/>
            <person name="Henrissat B."/>
            <person name="Grigoriev I.V."/>
            <person name="Hibbett D.S."/>
            <person name="Martin F."/>
            <person name="Nordberg H.P."/>
            <person name="Cantor M.N."/>
            <person name="Hua S.X."/>
        </authorList>
    </citation>
    <scope>NUCLEOTIDE SEQUENCE [LARGE SCALE GENOMIC DNA]</scope>
    <source>
        <strain evidence="2 3">MAFF 305830</strain>
    </source>
</reference>
<gene>
    <name evidence="2" type="ORF">M408DRAFT_328582</name>
</gene>
<feature type="compositionally biased region" description="Basic residues" evidence="1">
    <location>
        <begin position="182"/>
        <end position="200"/>
    </location>
</feature>
<name>A0A0C2WU88_SERVB</name>
<feature type="region of interest" description="Disordered" evidence="1">
    <location>
        <begin position="1"/>
        <end position="200"/>
    </location>
</feature>
<sequence>MDGQPVMHSNHSRNEMKGEDSPIVSPLENICPQYTLLRPSPARSDYDSLSPPTSVSSPPDMSMSEDDESEDNCTHQQSHRGVPVFRNMRASNYLARNGAKSNARPSPSPLAGTDWPISSPFRVDKVDDAGPLYGHGADGCITEDDDQDDFIPSPADDDDEDWEIPLRNIVKRTHSSPSSRKPGTKKRPASKKRASKTKTKQLRAQLVLIDDESDDEGMLLCGLIVEAIGKPGRYTAKGMEIPEVGQVCGMRCRSHEMIRHQTTAKWHRCPKAPCPFCAKLLVARPDNCDLHRQLSGKPSKGERQGAKVFKEGHQKVQNLQVNMTQFDASLHESMASQQAFSRSWRSNDCSLPKL</sequence>
<keyword evidence="3" id="KW-1185">Reference proteome</keyword>
<evidence type="ECO:0000313" key="3">
    <source>
        <dbReference type="Proteomes" id="UP000054097"/>
    </source>
</evidence>
<accession>A0A0C2WU88</accession>
<dbReference type="EMBL" id="KN824287">
    <property type="protein sequence ID" value="KIM29718.1"/>
    <property type="molecule type" value="Genomic_DNA"/>
</dbReference>